<dbReference type="EMBL" id="JBBXJM010000005">
    <property type="protein sequence ID" value="KAL1407508.1"/>
    <property type="molecule type" value="Genomic_DNA"/>
</dbReference>
<accession>A0ABR3PZF4</accession>
<feature type="compositionally biased region" description="Low complexity" evidence="2">
    <location>
        <begin position="178"/>
        <end position="193"/>
    </location>
</feature>
<evidence type="ECO:0000313" key="4">
    <source>
        <dbReference type="Proteomes" id="UP001565368"/>
    </source>
</evidence>
<dbReference type="RefSeq" id="XP_069207452.1">
    <property type="nucleotide sequence ID" value="XM_069355381.1"/>
</dbReference>
<dbReference type="Pfam" id="PF01652">
    <property type="entry name" value="IF4E"/>
    <property type="match status" value="1"/>
</dbReference>
<evidence type="ECO:0000313" key="3">
    <source>
        <dbReference type="EMBL" id="KAL1407508.1"/>
    </source>
</evidence>
<keyword evidence="1" id="KW-0396">Initiation factor</keyword>
<keyword evidence="1" id="KW-0694">RNA-binding</keyword>
<evidence type="ECO:0000256" key="2">
    <source>
        <dbReference type="SAM" id="MobiDB-lite"/>
    </source>
</evidence>
<protein>
    <recommendedName>
        <fullName evidence="5">Translation initiation factor eIF4e</fullName>
    </recommendedName>
</protein>
<feature type="region of interest" description="Disordered" evidence="2">
    <location>
        <begin position="396"/>
        <end position="497"/>
    </location>
</feature>
<dbReference type="InterPro" id="IPR023398">
    <property type="entry name" value="TIF_eIF4e-like"/>
</dbReference>
<dbReference type="InterPro" id="IPR001040">
    <property type="entry name" value="TIF_eIF_4E"/>
</dbReference>
<comment type="similarity">
    <text evidence="1">Belongs to the eukaryotic initiation factor 4E family.</text>
</comment>
<keyword evidence="1" id="KW-0648">Protein biosynthesis</keyword>
<evidence type="ECO:0000256" key="1">
    <source>
        <dbReference type="RuleBase" id="RU004374"/>
    </source>
</evidence>
<dbReference type="GeneID" id="95987984"/>
<feature type="compositionally biased region" description="Polar residues" evidence="2">
    <location>
        <begin position="396"/>
        <end position="409"/>
    </location>
</feature>
<dbReference type="PANTHER" id="PTHR11960:SF73">
    <property type="entry name" value="TRANSLATION INITIATION FACTOR 4E, PUTATIVE-RELATED"/>
    <property type="match status" value="1"/>
</dbReference>
<feature type="region of interest" description="Disordered" evidence="2">
    <location>
        <begin position="175"/>
        <end position="194"/>
    </location>
</feature>
<proteinExistence type="inferred from homology"/>
<gene>
    <name evidence="3" type="ORF">Q8F55_006941</name>
</gene>
<feature type="region of interest" description="Disordered" evidence="2">
    <location>
        <begin position="1"/>
        <end position="127"/>
    </location>
</feature>
<reference evidence="3 4" key="1">
    <citation type="submission" date="2023-08" db="EMBL/GenBank/DDBJ databases">
        <title>Annotated Genome Sequence of Vanrija albida AlHP1.</title>
        <authorList>
            <person name="Herzog R."/>
        </authorList>
    </citation>
    <scope>NUCLEOTIDE SEQUENCE [LARGE SCALE GENOMIC DNA]</scope>
    <source>
        <strain evidence="3 4">AlHP1</strain>
    </source>
</reference>
<dbReference type="Gene3D" id="3.30.760.10">
    <property type="entry name" value="RNA Cap, Translation Initiation Factor Eif4e"/>
    <property type="match status" value="1"/>
</dbReference>
<name>A0ABR3PZF4_9TREE</name>
<feature type="compositionally biased region" description="Low complexity" evidence="2">
    <location>
        <begin position="57"/>
        <end position="68"/>
    </location>
</feature>
<dbReference type="PANTHER" id="PTHR11960">
    <property type="entry name" value="EUKARYOTIC TRANSLATION INITIATION FACTOR 4E RELATED"/>
    <property type="match status" value="1"/>
</dbReference>
<evidence type="ECO:0008006" key="5">
    <source>
        <dbReference type="Google" id="ProtNLM"/>
    </source>
</evidence>
<dbReference type="SUPFAM" id="SSF55418">
    <property type="entry name" value="eIF4e-like"/>
    <property type="match status" value="1"/>
</dbReference>
<feature type="compositionally biased region" description="Basic and acidic residues" evidence="2">
    <location>
        <begin position="117"/>
        <end position="127"/>
    </location>
</feature>
<comment type="caution">
    <text evidence="3">The sequence shown here is derived from an EMBL/GenBank/DDBJ whole genome shotgun (WGS) entry which is preliminary data.</text>
</comment>
<sequence>MGYLASRSNSAVGASPNKARLPSLKQLSDRLGAPAAAASPSDKAPAAALSEITTNVPAPAASPSATPSRLKLPASAISRAHLTGAPSVRDDAARASSPDSSARSDKKEGASAAASDTEGKDAGDIGEVRMRVGRGLGVGLPGASSVAPETPVKKAAAATAKDGIPTTVVTVATPDKGSGSASAKTSSAPSQAAIDAVRERGEHPLAHSWALKYDSKTYKPDSATAPKPGEFLDEWEATLLNVGTFDSVEGFARLMNNIRLPGKLPKGANYHLFKDGIRPLWEDPANLNGGKWVLLFRNNPVAFDAAWANLVMGLVGEITDTDDQVCGIVASARPKLDRIQVWTRGRDDAVAINALGARILEAMALDSREQEAVSMEFQFNSKDTAPVGGKFMRILSSQRSFTTAPTGTDSRPRSARVPSSPLATPGGFSNMAPPPVPSLPGSPSATATPMRRTGSATSGGVGNPFAGPMGSAVSSAPRRLVSTPALQDYPPSPRPGA</sequence>
<feature type="compositionally biased region" description="Low complexity" evidence="2">
    <location>
        <begin position="33"/>
        <end position="50"/>
    </location>
</feature>
<organism evidence="3 4">
    <name type="scientific">Vanrija albida</name>
    <dbReference type="NCBI Taxonomy" id="181172"/>
    <lineage>
        <taxon>Eukaryota</taxon>
        <taxon>Fungi</taxon>
        <taxon>Dikarya</taxon>
        <taxon>Basidiomycota</taxon>
        <taxon>Agaricomycotina</taxon>
        <taxon>Tremellomycetes</taxon>
        <taxon>Trichosporonales</taxon>
        <taxon>Trichosporonaceae</taxon>
        <taxon>Vanrija</taxon>
    </lineage>
</organism>
<dbReference type="Proteomes" id="UP001565368">
    <property type="component" value="Unassembled WGS sequence"/>
</dbReference>
<feature type="compositionally biased region" description="Polar residues" evidence="2">
    <location>
        <begin position="1"/>
        <end position="12"/>
    </location>
</feature>
<keyword evidence="4" id="KW-1185">Reference proteome</keyword>